<dbReference type="InterPro" id="IPR014942">
    <property type="entry name" value="AbiEii"/>
</dbReference>
<dbReference type="RefSeq" id="WP_067518057.1">
    <property type="nucleotide sequence ID" value="NZ_JABELX010000003.1"/>
</dbReference>
<gene>
    <name evidence="1" type="ORF">HLB23_09150</name>
</gene>
<sequence>MVKPARDSTAGRVYNDLRNLARRNGRSTDELMVEYVLERFLYRLFVSPLGGRFFVLKGGLLLAQFGARRMTRDIDILGRSFKGDEDEIIRRISMIAATEVDDGVVFDPGTLKTVPIREDDEYHGLRLTMAASIARARLKLQLDVSFGDPVTPEPTLIEYPQQLGGTSFQLFGYPLATVIAEKLSTAVALGDLNTRDRDYADLYRLVSVNDLLGTELTNALEATATHRGIALRSLSGSIAQLPELRQRSYAAWRRRQGPAVASYPDLFLDVLELVVAFADPLLEGGATGRTWVAGSRRWEA</sequence>
<dbReference type="AlphaFoldDB" id="A0A849C2G2"/>
<keyword evidence="2" id="KW-1185">Reference proteome</keyword>
<name>A0A849C2G2_9NOCA</name>
<organism evidence="1 2">
    <name type="scientific">Nocardia uniformis</name>
    <dbReference type="NCBI Taxonomy" id="53432"/>
    <lineage>
        <taxon>Bacteria</taxon>
        <taxon>Bacillati</taxon>
        <taxon>Actinomycetota</taxon>
        <taxon>Actinomycetes</taxon>
        <taxon>Mycobacteriales</taxon>
        <taxon>Nocardiaceae</taxon>
        <taxon>Nocardia</taxon>
    </lineage>
</organism>
<dbReference type="Pfam" id="PF08843">
    <property type="entry name" value="AbiEii"/>
    <property type="match status" value="1"/>
</dbReference>
<dbReference type="Proteomes" id="UP000586827">
    <property type="component" value="Unassembled WGS sequence"/>
</dbReference>
<dbReference type="EMBL" id="JABELX010000003">
    <property type="protein sequence ID" value="NNH70027.1"/>
    <property type="molecule type" value="Genomic_DNA"/>
</dbReference>
<reference evidence="1 2" key="1">
    <citation type="submission" date="2020-05" db="EMBL/GenBank/DDBJ databases">
        <title>MicrobeNet Type strains.</title>
        <authorList>
            <person name="Nicholson A.C."/>
        </authorList>
    </citation>
    <scope>NUCLEOTIDE SEQUENCE [LARGE SCALE GENOMIC DNA]</scope>
    <source>
        <strain evidence="1 2">JCM 3224</strain>
    </source>
</reference>
<evidence type="ECO:0000313" key="2">
    <source>
        <dbReference type="Proteomes" id="UP000586827"/>
    </source>
</evidence>
<dbReference type="GO" id="GO:0016740">
    <property type="term" value="F:transferase activity"/>
    <property type="evidence" value="ECO:0007669"/>
    <property type="project" value="UniProtKB-KW"/>
</dbReference>
<comment type="caution">
    <text evidence="1">The sequence shown here is derived from an EMBL/GenBank/DDBJ whole genome shotgun (WGS) entry which is preliminary data.</text>
</comment>
<accession>A0A849C2G2</accession>
<proteinExistence type="predicted"/>
<evidence type="ECO:0000313" key="1">
    <source>
        <dbReference type="EMBL" id="NNH70027.1"/>
    </source>
</evidence>
<keyword evidence="1" id="KW-0808">Transferase</keyword>
<protein>
    <submittedName>
        <fullName evidence="1">Nucleotidyl transferase AbiEii/AbiGii toxin family protein</fullName>
    </submittedName>
</protein>